<feature type="compositionally biased region" description="Polar residues" evidence="1">
    <location>
        <begin position="172"/>
        <end position="183"/>
    </location>
</feature>
<evidence type="ECO:0000313" key="3">
    <source>
        <dbReference type="Proteomes" id="UP000825729"/>
    </source>
</evidence>
<keyword evidence="3" id="KW-1185">Reference proteome</keyword>
<gene>
    <name evidence="2" type="ORF">H6P81_006943</name>
</gene>
<organism evidence="2 3">
    <name type="scientific">Aristolochia fimbriata</name>
    <name type="common">White veined hardy Dutchman's pipe vine</name>
    <dbReference type="NCBI Taxonomy" id="158543"/>
    <lineage>
        <taxon>Eukaryota</taxon>
        <taxon>Viridiplantae</taxon>
        <taxon>Streptophyta</taxon>
        <taxon>Embryophyta</taxon>
        <taxon>Tracheophyta</taxon>
        <taxon>Spermatophyta</taxon>
        <taxon>Magnoliopsida</taxon>
        <taxon>Magnoliidae</taxon>
        <taxon>Piperales</taxon>
        <taxon>Aristolochiaceae</taxon>
        <taxon>Aristolochia</taxon>
    </lineage>
</organism>
<reference evidence="2 3" key="1">
    <citation type="submission" date="2021-07" db="EMBL/GenBank/DDBJ databases">
        <title>The Aristolochia fimbriata genome: insights into angiosperm evolution, floral development and chemical biosynthesis.</title>
        <authorList>
            <person name="Jiao Y."/>
        </authorList>
    </citation>
    <scope>NUCLEOTIDE SEQUENCE [LARGE SCALE GENOMIC DNA]</scope>
    <source>
        <strain evidence="2">IBCAS-2021</strain>
        <tissue evidence="2">Leaf</tissue>
    </source>
</reference>
<feature type="region of interest" description="Disordered" evidence="1">
    <location>
        <begin position="144"/>
        <end position="183"/>
    </location>
</feature>
<dbReference type="Gene3D" id="1.20.5.1230">
    <property type="entry name" value="Apolipoprotein A-I"/>
    <property type="match status" value="1"/>
</dbReference>
<dbReference type="InterPro" id="IPR045881">
    <property type="entry name" value="MNM1-like"/>
</dbReference>
<evidence type="ECO:0000313" key="2">
    <source>
        <dbReference type="EMBL" id="KAG9454039.1"/>
    </source>
</evidence>
<comment type="caution">
    <text evidence="2">The sequence shown here is derived from an EMBL/GenBank/DDBJ whole genome shotgun (WGS) entry which is preliminary data.</text>
</comment>
<feature type="region of interest" description="Disordered" evidence="1">
    <location>
        <begin position="357"/>
        <end position="389"/>
    </location>
</feature>
<accession>A0AAV7EZW3</accession>
<sequence length="629" mass="66911">MMSQEHQGTNAVTPEVFSGKRKRGRPREDDSLDISGTQGSDVAKRNRRRRIDSADCTDTALVGQVVSGVLDGSFDAGYLLTVRVGETGTVLRGVVFEPGLSVPISAANDVAPHVKMIKRNEVTIPVSSINPVPSLAVGQNPSKLLHVNESGHPSEGSPSTWGPKVQKYDGSGPSSGPLNSRNDVGQVALPEMQSECKTDPKVEISVCSQASQSQSEKGKFVESLPVDETSWPTKGTNCDINEPFVVTVQTLPLDAKVNASSESGFVTSHSHEVPVDSCHVLPSANQETSTNCVDTVEVSQKNDSSAHIGPSLAEPIAMDEELELASVPFPVKVHDVGADVGTIDAVKQVTQEMLVDESTNDVSKVPADVSSGGSIEASDETPYLTRAPSSDDATVREEGLVEKIEIPVQEVETMETDHTVTALVEASQFNVAAHVDTLHLNNTPAAETLQSNVASGVQELQFNVAAPVETLHFNDTPAAVLQSNVTSGVQELQSNVTLTLETLEATQDTVNIPRDETSHLTEKPLFTEAPEEAKEFESQEKISELVLVGGLQMVTPSAAADITNELQQKEPVLLDLMGPAFSSETPNHEDPEADGGFMELPSVADQNIDTRVDDIPDDPSETGALPQNG</sequence>
<name>A0AAV7EZW3_ARIFI</name>
<dbReference type="PANTHER" id="PTHR34682">
    <property type="entry name" value="AT HOOK MOTIF-CONTAINING PROTEIN"/>
    <property type="match status" value="1"/>
</dbReference>
<dbReference type="EMBL" id="JAINDJ010000003">
    <property type="protein sequence ID" value="KAG9454039.1"/>
    <property type="molecule type" value="Genomic_DNA"/>
</dbReference>
<proteinExistence type="predicted"/>
<dbReference type="Proteomes" id="UP000825729">
    <property type="component" value="Unassembled WGS sequence"/>
</dbReference>
<protein>
    <submittedName>
        <fullName evidence="2">Uncharacterized protein</fullName>
    </submittedName>
</protein>
<evidence type="ECO:0000256" key="1">
    <source>
        <dbReference type="SAM" id="MobiDB-lite"/>
    </source>
</evidence>
<feature type="region of interest" description="Disordered" evidence="1">
    <location>
        <begin position="1"/>
        <end position="48"/>
    </location>
</feature>
<dbReference type="PANTHER" id="PTHR34682:SF1">
    <property type="entry name" value="PROTEIN METABOLIC NETWORK MODULATOR 1"/>
    <property type="match status" value="1"/>
</dbReference>
<dbReference type="AlphaFoldDB" id="A0AAV7EZW3"/>
<feature type="region of interest" description="Disordered" evidence="1">
    <location>
        <begin position="578"/>
        <end position="629"/>
    </location>
</feature>
<feature type="compositionally biased region" description="Polar residues" evidence="1">
    <location>
        <begin position="1"/>
        <end position="12"/>
    </location>
</feature>